<dbReference type="GO" id="GO:0003677">
    <property type="term" value="F:DNA binding"/>
    <property type="evidence" value="ECO:0007669"/>
    <property type="project" value="UniProtKB-KW"/>
</dbReference>
<dbReference type="InterPro" id="IPR036388">
    <property type="entry name" value="WH-like_DNA-bd_sf"/>
</dbReference>
<proteinExistence type="predicted"/>
<evidence type="ECO:0000256" key="2">
    <source>
        <dbReference type="ARBA" id="ARBA00023125"/>
    </source>
</evidence>
<reference evidence="5" key="1">
    <citation type="submission" date="2021-01" db="EMBL/GenBank/DDBJ databases">
        <title>Genome seq and assembly of Tabrizicola sp. KVB23.</title>
        <authorList>
            <person name="Chhetri G."/>
        </authorList>
    </citation>
    <scope>NUCLEOTIDE SEQUENCE</scope>
    <source>
        <strain evidence="5">KVB23</strain>
    </source>
</reference>
<dbReference type="SMART" id="SM00345">
    <property type="entry name" value="HTH_GNTR"/>
    <property type="match status" value="1"/>
</dbReference>
<dbReference type="Gene3D" id="1.10.10.10">
    <property type="entry name" value="Winged helix-like DNA-binding domain superfamily/Winged helix DNA-binding domain"/>
    <property type="match status" value="1"/>
</dbReference>
<dbReference type="Proteomes" id="UP000619033">
    <property type="component" value="Unassembled WGS sequence"/>
</dbReference>
<dbReference type="InterPro" id="IPR036390">
    <property type="entry name" value="WH_DNA-bd_sf"/>
</dbReference>
<dbReference type="PANTHER" id="PTHR43537:SF41">
    <property type="entry name" value="TRANSCRIPTIONAL REGULATORY PROTEIN"/>
    <property type="match status" value="1"/>
</dbReference>
<organism evidence="5 6">
    <name type="scientific">Fuscibacter oryzae</name>
    <dbReference type="NCBI Taxonomy" id="2803939"/>
    <lineage>
        <taxon>Bacteria</taxon>
        <taxon>Pseudomonadati</taxon>
        <taxon>Pseudomonadota</taxon>
        <taxon>Alphaproteobacteria</taxon>
        <taxon>Rhodobacterales</taxon>
        <taxon>Paracoccaceae</taxon>
        <taxon>Fuscibacter</taxon>
    </lineage>
</organism>
<dbReference type="Gene3D" id="1.20.120.530">
    <property type="entry name" value="GntR ligand-binding domain-like"/>
    <property type="match status" value="1"/>
</dbReference>
<keyword evidence="1" id="KW-0805">Transcription regulation</keyword>
<evidence type="ECO:0000256" key="3">
    <source>
        <dbReference type="ARBA" id="ARBA00023163"/>
    </source>
</evidence>
<keyword evidence="6" id="KW-1185">Reference proteome</keyword>
<dbReference type="AlphaFoldDB" id="A0A8J7MZ02"/>
<feature type="domain" description="HTH gntR-type" evidence="4">
    <location>
        <begin position="1"/>
        <end position="64"/>
    </location>
</feature>
<dbReference type="CDD" id="cd07377">
    <property type="entry name" value="WHTH_GntR"/>
    <property type="match status" value="1"/>
</dbReference>
<evidence type="ECO:0000313" key="6">
    <source>
        <dbReference type="Proteomes" id="UP000619033"/>
    </source>
</evidence>
<evidence type="ECO:0000259" key="4">
    <source>
        <dbReference type="PROSITE" id="PS50949"/>
    </source>
</evidence>
<dbReference type="Pfam" id="PF07729">
    <property type="entry name" value="FCD"/>
    <property type="match status" value="1"/>
</dbReference>
<accession>A0A8J7MZ02</accession>
<dbReference type="InterPro" id="IPR000524">
    <property type="entry name" value="Tscrpt_reg_HTH_GntR"/>
</dbReference>
<name>A0A8J7MZ02_9RHOB</name>
<dbReference type="PRINTS" id="PR00035">
    <property type="entry name" value="HTHGNTR"/>
</dbReference>
<keyword evidence="3" id="KW-0804">Transcription</keyword>
<dbReference type="SUPFAM" id="SSF48008">
    <property type="entry name" value="GntR ligand-binding domain-like"/>
    <property type="match status" value="1"/>
</dbReference>
<dbReference type="EMBL" id="JAESVP010000009">
    <property type="protein sequence ID" value="MBL4929549.1"/>
    <property type="molecule type" value="Genomic_DNA"/>
</dbReference>
<evidence type="ECO:0000313" key="5">
    <source>
        <dbReference type="EMBL" id="MBL4929549.1"/>
    </source>
</evidence>
<sequence length="207" mass="22493">MAIVDDIRRDLLTGRLPPGSLLSQTDLATAHGVSRIPVRDALQALAAEKLVTIVPGKGARVLSLTPEELAELYDLRILLEGDLIARATSLADAAAHAEAEYACRKSSLEAGRPGWAEGDWLFHRTLYQPANRPRQLAIVQELRQGCVLFASGYHGLADQTPRWLTDHAAILGAYVTGQAEEAAVLLRKHLAGARDHLLAARRETAER</sequence>
<gene>
    <name evidence="5" type="ORF">JI744_15700</name>
</gene>
<dbReference type="InterPro" id="IPR008920">
    <property type="entry name" value="TF_FadR/GntR_C"/>
</dbReference>
<dbReference type="PANTHER" id="PTHR43537">
    <property type="entry name" value="TRANSCRIPTIONAL REGULATOR, GNTR FAMILY"/>
    <property type="match status" value="1"/>
</dbReference>
<comment type="caution">
    <text evidence="5">The sequence shown here is derived from an EMBL/GenBank/DDBJ whole genome shotgun (WGS) entry which is preliminary data.</text>
</comment>
<dbReference type="GO" id="GO:0003700">
    <property type="term" value="F:DNA-binding transcription factor activity"/>
    <property type="evidence" value="ECO:0007669"/>
    <property type="project" value="InterPro"/>
</dbReference>
<dbReference type="SMART" id="SM00895">
    <property type="entry name" value="FCD"/>
    <property type="match status" value="1"/>
</dbReference>
<protein>
    <submittedName>
        <fullName evidence="5">GntR family transcriptional regulator</fullName>
    </submittedName>
</protein>
<dbReference type="RefSeq" id="WP_202662093.1">
    <property type="nucleotide sequence ID" value="NZ_JAESVP010000009.1"/>
</dbReference>
<dbReference type="SUPFAM" id="SSF46785">
    <property type="entry name" value="Winged helix' DNA-binding domain"/>
    <property type="match status" value="1"/>
</dbReference>
<evidence type="ECO:0000256" key="1">
    <source>
        <dbReference type="ARBA" id="ARBA00023015"/>
    </source>
</evidence>
<dbReference type="InterPro" id="IPR011711">
    <property type="entry name" value="GntR_C"/>
</dbReference>
<dbReference type="Pfam" id="PF00392">
    <property type="entry name" value="GntR"/>
    <property type="match status" value="1"/>
</dbReference>
<dbReference type="PROSITE" id="PS50949">
    <property type="entry name" value="HTH_GNTR"/>
    <property type="match status" value="1"/>
</dbReference>
<keyword evidence="2" id="KW-0238">DNA-binding</keyword>